<dbReference type="RefSeq" id="WP_234339447.1">
    <property type="nucleotide sequence ID" value="NZ_BHZC01000001.1"/>
</dbReference>
<gene>
    <name evidence="2" type="ORF">OEIGOIKO_07445</name>
</gene>
<dbReference type="Proteomes" id="UP000287830">
    <property type="component" value="Unassembled WGS sequence"/>
</dbReference>
<feature type="compositionally biased region" description="Basic residues" evidence="1">
    <location>
        <begin position="1"/>
        <end position="17"/>
    </location>
</feature>
<sequence>MERKGRGHVGGRPKGRRGLTYPYQGDERLTLARQALKGNPGVTNAELITQLQGQKERTYSCPVWNLILKSAREHPED</sequence>
<name>A0A7U9L1Z5_9ACTN</name>
<proteinExistence type="predicted"/>
<dbReference type="EMBL" id="BHZC01000001">
    <property type="protein sequence ID" value="GCD39589.1"/>
    <property type="molecule type" value="Genomic_DNA"/>
</dbReference>
<evidence type="ECO:0000313" key="3">
    <source>
        <dbReference type="Proteomes" id="UP000287830"/>
    </source>
</evidence>
<dbReference type="AlphaFoldDB" id="A0A7U9L1Z5"/>
<feature type="region of interest" description="Disordered" evidence="1">
    <location>
        <begin position="1"/>
        <end position="23"/>
    </location>
</feature>
<comment type="caution">
    <text evidence="2">The sequence shown here is derived from an EMBL/GenBank/DDBJ whole genome shotgun (WGS) entry which is preliminary data.</text>
</comment>
<dbReference type="GeneID" id="95627072"/>
<evidence type="ECO:0000313" key="2">
    <source>
        <dbReference type="EMBL" id="GCD39589.1"/>
    </source>
</evidence>
<organism evidence="2 3">
    <name type="scientific">Streptomyces chrestomyceticus JCM 4735</name>
    <dbReference type="NCBI Taxonomy" id="1306181"/>
    <lineage>
        <taxon>Bacteria</taxon>
        <taxon>Bacillati</taxon>
        <taxon>Actinomycetota</taxon>
        <taxon>Actinomycetes</taxon>
        <taxon>Kitasatosporales</taxon>
        <taxon>Streptomycetaceae</taxon>
        <taxon>Streptomyces</taxon>
    </lineage>
</organism>
<protein>
    <recommendedName>
        <fullName evidence="4">Transposase</fullName>
    </recommendedName>
</protein>
<reference evidence="2 3" key="1">
    <citation type="submission" date="2018-11" db="EMBL/GenBank/DDBJ databases">
        <title>Whole genome sequence of Streptomyces chrestomyceticus NBRC 13444(T).</title>
        <authorList>
            <person name="Komaki H."/>
            <person name="Tamura T."/>
        </authorList>
    </citation>
    <scope>NUCLEOTIDE SEQUENCE [LARGE SCALE GENOMIC DNA]</scope>
    <source>
        <strain evidence="2 3">NBRC 13444</strain>
    </source>
</reference>
<evidence type="ECO:0000256" key="1">
    <source>
        <dbReference type="SAM" id="MobiDB-lite"/>
    </source>
</evidence>
<accession>A0A7U9L1Z5</accession>
<evidence type="ECO:0008006" key="4">
    <source>
        <dbReference type="Google" id="ProtNLM"/>
    </source>
</evidence>